<feature type="repeat" description="WD" evidence="10">
    <location>
        <begin position="497"/>
        <end position="510"/>
    </location>
</feature>
<feature type="region of interest" description="Disordered" evidence="12">
    <location>
        <begin position="1008"/>
        <end position="1056"/>
    </location>
</feature>
<evidence type="ECO:0000256" key="10">
    <source>
        <dbReference type="PROSITE-ProRule" id="PRU00221"/>
    </source>
</evidence>
<protein>
    <recommendedName>
        <fullName evidence="9">Cilia- and flagella-associated protein 43</fullName>
    </recommendedName>
</protein>
<feature type="region of interest" description="Disordered" evidence="12">
    <location>
        <begin position="412"/>
        <end position="456"/>
    </location>
</feature>
<dbReference type="EMBL" id="JAEHOE010000156">
    <property type="protein sequence ID" value="KAG2484149.1"/>
    <property type="molecule type" value="Genomic_DNA"/>
</dbReference>
<feature type="compositionally biased region" description="Polar residues" evidence="12">
    <location>
        <begin position="1844"/>
        <end position="1854"/>
    </location>
</feature>
<feature type="compositionally biased region" description="Low complexity" evidence="12">
    <location>
        <begin position="1491"/>
        <end position="1500"/>
    </location>
</feature>
<comment type="subcellular location">
    <subcellularLocation>
        <location evidence="1">Cytoplasm</location>
        <location evidence="1">Cytoskeleton</location>
        <location evidence="1">Cilium axoneme</location>
    </subcellularLocation>
</comment>
<evidence type="ECO:0000313" key="14">
    <source>
        <dbReference type="Proteomes" id="UP000612055"/>
    </source>
</evidence>
<dbReference type="SMART" id="SM00320">
    <property type="entry name" value="WD40"/>
    <property type="match status" value="6"/>
</dbReference>
<evidence type="ECO:0000256" key="1">
    <source>
        <dbReference type="ARBA" id="ARBA00004430"/>
    </source>
</evidence>
<comment type="caution">
    <text evidence="13">The sequence shown here is derived from an EMBL/GenBank/DDBJ whole genome shotgun (WGS) entry which is preliminary data.</text>
</comment>
<name>A0A836BQV4_9CHLO</name>
<evidence type="ECO:0000256" key="11">
    <source>
        <dbReference type="SAM" id="Coils"/>
    </source>
</evidence>
<dbReference type="PANTHER" id="PTHR14885:SF1">
    <property type="entry name" value="CILIA- AND FLAGELLA-ASSOCIATED PROTEIN 43"/>
    <property type="match status" value="1"/>
</dbReference>
<evidence type="ECO:0000256" key="5">
    <source>
        <dbReference type="ARBA" id="ARBA00023054"/>
    </source>
</evidence>
<keyword evidence="2" id="KW-0963">Cytoplasm</keyword>
<feature type="coiled-coil region" evidence="11">
    <location>
        <begin position="1615"/>
        <end position="1653"/>
    </location>
</feature>
<feature type="compositionally biased region" description="Low complexity" evidence="12">
    <location>
        <begin position="554"/>
        <end position="563"/>
    </location>
</feature>
<keyword evidence="4" id="KW-0677">Repeat</keyword>
<dbReference type="OrthoDB" id="547112at2759"/>
<dbReference type="Pfam" id="PF25828">
    <property type="entry name" value="CC_Cfap43"/>
    <property type="match status" value="2"/>
</dbReference>
<feature type="compositionally biased region" description="Gly residues" evidence="12">
    <location>
        <begin position="2541"/>
        <end position="2552"/>
    </location>
</feature>
<evidence type="ECO:0000256" key="12">
    <source>
        <dbReference type="SAM" id="MobiDB-lite"/>
    </source>
</evidence>
<evidence type="ECO:0000256" key="3">
    <source>
        <dbReference type="ARBA" id="ARBA00022574"/>
    </source>
</evidence>
<feature type="region of interest" description="Disordered" evidence="12">
    <location>
        <begin position="2146"/>
        <end position="2180"/>
    </location>
</feature>
<reference evidence="13" key="1">
    <citation type="journal article" date="2020" name="bioRxiv">
        <title>Comparative genomics of Chlamydomonas.</title>
        <authorList>
            <person name="Craig R.J."/>
            <person name="Hasan A.R."/>
            <person name="Ness R.W."/>
            <person name="Keightley P.D."/>
        </authorList>
    </citation>
    <scope>NUCLEOTIDE SEQUENCE</scope>
    <source>
        <strain evidence="13">CCAP 11/70</strain>
    </source>
</reference>
<evidence type="ECO:0000256" key="6">
    <source>
        <dbReference type="ARBA" id="ARBA00023212"/>
    </source>
</evidence>
<dbReference type="PROSITE" id="PS50082">
    <property type="entry name" value="WD_REPEATS_2"/>
    <property type="match status" value="1"/>
</dbReference>
<dbReference type="PANTHER" id="PTHR14885">
    <property type="entry name" value="CILIA- AND FLAGELLA-ASSOCIATED PROTEIN 43-RELATED"/>
    <property type="match status" value="1"/>
</dbReference>
<proteinExistence type="inferred from homology"/>
<organism evidence="13 14">
    <name type="scientific">Edaphochlamys debaryana</name>
    <dbReference type="NCBI Taxonomy" id="47281"/>
    <lineage>
        <taxon>Eukaryota</taxon>
        <taxon>Viridiplantae</taxon>
        <taxon>Chlorophyta</taxon>
        <taxon>core chlorophytes</taxon>
        <taxon>Chlorophyceae</taxon>
        <taxon>CS clade</taxon>
        <taxon>Chlamydomonadales</taxon>
        <taxon>Chlamydomonadales incertae sedis</taxon>
        <taxon>Edaphochlamys</taxon>
    </lineage>
</organism>
<gene>
    <name evidence="13" type="ORF">HYH03_017030</name>
</gene>
<feature type="compositionally biased region" description="Low complexity" evidence="12">
    <location>
        <begin position="2595"/>
        <end position="2606"/>
    </location>
</feature>
<feature type="compositionally biased region" description="Gly residues" evidence="12">
    <location>
        <begin position="1989"/>
        <end position="2016"/>
    </location>
</feature>
<feature type="region of interest" description="Disordered" evidence="12">
    <location>
        <begin position="1781"/>
        <end position="1807"/>
    </location>
</feature>
<feature type="region of interest" description="Disordered" evidence="12">
    <location>
        <begin position="1989"/>
        <end position="2022"/>
    </location>
</feature>
<evidence type="ECO:0000256" key="4">
    <source>
        <dbReference type="ARBA" id="ARBA00022737"/>
    </source>
</evidence>
<keyword evidence="14" id="KW-1185">Reference proteome</keyword>
<dbReference type="GO" id="GO:0060271">
    <property type="term" value="P:cilium assembly"/>
    <property type="evidence" value="ECO:0007669"/>
    <property type="project" value="TreeGrafter"/>
</dbReference>
<feature type="compositionally biased region" description="Polar residues" evidence="12">
    <location>
        <begin position="2639"/>
        <end position="2649"/>
    </location>
</feature>
<evidence type="ECO:0000256" key="2">
    <source>
        <dbReference type="ARBA" id="ARBA00022490"/>
    </source>
</evidence>
<feature type="region of interest" description="Disordered" evidence="12">
    <location>
        <begin position="1475"/>
        <end position="1522"/>
    </location>
</feature>
<feature type="compositionally biased region" description="Low complexity" evidence="12">
    <location>
        <begin position="2483"/>
        <end position="2498"/>
    </location>
</feature>
<feature type="region of interest" description="Disordered" evidence="12">
    <location>
        <begin position="2483"/>
        <end position="2649"/>
    </location>
</feature>
<feature type="compositionally biased region" description="Gly residues" evidence="12">
    <location>
        <begin position="1481"/>
        <end position="1490"/>
    </location>
</feature>
<feature type="region of interest" description="Disordered" evidence="12">
    <location>
        <begin position="1305"/>
        <end position="1378"/>
    </location>
</feature>
<evidence type="ECO:0000256" key="9">
    <source>
        <dbReference type="ARBA" id="ARBA00023662"/>
    </source>
</evidence>
<dbReference type="GO" id="GO:0005930">
    <property type="term" value="C:axoneme"/>
    <property type="evidence" value="ECO:0007669"/>
    <property type="project" value="UniProtKB-SubCell"/>
</dbReference>
<keyword evidence="6" id="KW-0206">Cytoskeleton</keyword>
<feature type="compositionally biased region" description="Polar residues" evidence="12">
    <location>
        <begin position="434"/>
        <end position="450"/>
    </location>
</feature>
<feature type="compositionally biased region" description="Low complexity" evidence="12">
    <location>
        <begin position="1345"/>
        <end position="1356"/>
    </location>
</feature>
<feature type="region of interest" description="Disordered" evidence="12">
    <location>
        <begin position="549"/>
        <end position="587"/>
    </location>
</feature>
<feature type="compositionally biased region" description="Low complexity" evidence="12">
    <location>
        <begin position="2566"/>
        <end position="2588"/>
    </location>
</feature>
<feature type="region of interest" description="Disordered" evidence="12">
    <location>
        <begin position="1836"/>
        <end position="1863"/>
    </location>
</feature>
<dbReference type="InterPro" id="IPR015943">
    <property type="entry name" value="WD40/YVTN_repeat-like_dom_sf"/>
</dbReference>
<keyword evidence="3 10" id="KW-0853">WD repeat</keyword>
<dbReference type="InterPro" id="IPR036322">
    <property type="entry name" value="WD40_repeat_dom_sf"/>
</dbReference>
<keyword evidence="5 11" id="KW-0175">Coiled coil</keyword>
<feature type="compositionally biased region" description="Low complexity" evidence="12">
    <location>
        <begin position="2629"/>
        <end position="2638"/>
    </location>
</feature>
<dbReference type="Proteomes" id="UP000612055">
    <property type="component" value="Unassembled WGS sequence"/>
</dbReference>
<comment type="similarity">
    <text evidence="8">Belongs to the CFAP43 family.</text>
</comment>
<dbReference type="SUPFAM" id="SSF50978">
    <property type="entry name" value="WD40 repeat-like"/>
    <property type="match status" value="1"/>
</dbReference>
<evidence type="ECO:0000256" key="8">
    <source>
        <dbReference type="ARBA" id="ARBA00023605"/>
    </source>
</evidence>
<sequence>MDVISITTAGYGGRVCFLDEYSLAYATGHGVVAHDTTAGIQRHIWTLTEGIGLPTPNVAPAVLAACPGAQLLAYVQAGDKGQAVQVVSGESLQPASTIKDFTNKHLEFATLAFNADGTRLLTIGGLPDNQLDVWDVDSKDSLIRVPLPDSLGPGMPLAGGLAPGSAPIDPAFFPINSDVFAVAGPAAARVIWAEPMCGSYVVRQSEVELSLLAEGERLTSLAWTPNGTLLLGTSAGRLLGVRGAAPPAVPVTGWGVQPSGGHVAELLYGPPSPPPPAVTLPPPLAMMLAPPAALHSAVTVAAGPAPPRTGVAAVVVTAAHVLLVLAGDANTSAQLLWLSPNDLRPVGSAVLPLRSIVRAVPSPSFASLAIASGDGSLCLASTSCPSPGTGTATGHLTRSSNSTLGTLRTSGTGLISGPDPTLPPSPFALGTSGTGANSPSHLPHSRSGSKTGMGAALLQGGDGSGYASKGAPVQVMEIARFHRGRISASLWLSASRLVTGGGDGTVRMWSYIASDMDPPDEAMYGSPALVLEAMWHVGQPVTCMAALQAPSPPSHTAAAPASALTDGSGQAPGSPERDGAGPRRPSLPPAFLLGTAGGVVQLVNADQVPTNAADAADLNQLAKSLASTWDVRLFDGPVTAAAFSPEGQYCAVSCAPEGRIAFLRVMVLGHQLSMRLLGFYAIREPKHLAWAPPEPGTLHPLLVVGSLLGEIVVLNLPDASASEAVPADGTLPRGSLVRATLRAASHVTALAVHPCPGADKDGKGHFWVFTAHTDKSIRRYRMCSEQHKAAGALAARAAAAVAAAETDVPSPHRTGGGAAPATLGRLTSMAPGAQGGVGLGRLMSMAPGSPGGLHRNQTMMPSGAGQAFQLPESEKPMELQLVATCLSISALEPPPQQGGGGALGGPGGAGLRMALAAADGSVAVYSLPEIALQGRWLLHEMTSGGATAVCLLGDRVLSGGGEGSVQVLELGSAVARARHGPGGRASHVGGLNASLLSGPSRTLPLGSRGSITAGPGNSLLASGPSRAGTGMGGTMNGGLGGGAGQRSTFFASTGPPRPRTLERAILGCVAPLHLAPAPLPGIHTAAEGAPTWQQAKTQGVQQLHRDQLASFRAKVTAKCRQWAEKIQELKEINAAADEVERLTPEEFVIDTTLRRQLVAAGEQRYAAVKEVVAKEMKVMQVVRERIRERCLGSMECMSRPLLPLGEYTFISPMDPTEARKYRFDGEAAAARTAADGGVWSYGLRKLSAEQQKRLKQVSFLRRVEQGEAAHLHPQERGGVVPLRRYAGDMQRRFTITSDGEVAPANAAQAMQPPSGTAPGPQHGPDPQAAAQSQGGGGGGWDDYNDGYTEGYDTGYGDDAGTGTGSGAPQRSRSQTRRFGDAAGYEGCEVGYGETGLLYADAQLYTHCRRAAQIVLIQEEVRALQRSFNAKWEQVRANKQKALDRIDERLGRIVEIHKDLTKLAAEAEDVAAAASPAATSGPGAGGVGAAGAGTAASGPAPGTAPAPPFEPPPPAPDHVPGGFYAWRPEEEMEALAEVRDEEVTAPKYVSPEELSRRAALAAAEDEARRKAEADDARNRALKEMMNNNPQATRTSKAGKNRLVREAWMDLPAGQMNKDQRQKLIEWERKRSELAEELEKQRRLLEAERRALEVDIADTAAGVNVDLTRLANAKVRMDMEVVHQERRALDTAAVVTALAASEAVRSALGKQLGALTARRARRTGLVQALDAKVAAATRAYDDVSLSEKQVDKAFRREFSSRPELWDDAQKVYRDRTFLLASGSSTDSAPAANGASPTGNGHPPGAHAGAKLPRKSALDLLGKSPEGAALAAALEAGGVGRDPGLSRSASVSSTRQASIARIGSRRPGAEALSGVGAISSIGGHGLPSLVGGMSGLPGGGGGGPALPDVLLTTPRSVVADMALLARPPPRPGSPLQDFAARHQAQRPASPLEDGPRGIAASLSMRRHRSLPRSMTRQGIHVGVAWADDTTAGGDGGTGSGSASGAAGSGGGGGGAGTGRGIVTRPPGLRLRALQEKAGRALDPMLQMVADGLSASALVRDLGLLGVIPAAALGDLDPYRVDAVRRVFDPFLTGAAEALAGLHSGGTEGGGGGTGGGGLTSTGNTADGGVPAAAGLAGVSFTGSISGRRSLSVRSTTQGGGLGLNKEASNEPADEDPLLSRERPEGMDDASWIRLLEFRNTRVDLEKEAEDTWRVASLLAAQLDWLEMEDAEMEAQLEEAGARAAALRDAAARLALDVSLTYRLRNGQVELPERPGDVVAAGDVLAGAVILHRSRIETLNEEVLDRGEGKIELLETLRGTRRKINLALWEVQAGDMAGTHAAQRLTELQLLHVTKDLQAALRDPAIVDRLADEARLAILMQSSANLHGHRLELRQRQWAGLGSRVARGGAEAGELAIAEAAAEGAYQESSRMHTMMSSAQAAEDAAQRRHMRNIVTNAQLRAIAQQQGEELERLAAELSTTHARNFPALAPPTAWAPPDARAPLPPPSRRGGRVSGQVSIMGSRGVSRGSVGGAGLGATTPTRAGGMGRFGSGAGPGPGPGPGPAGPGGSRPASGLPLPGVQKRPASNPRSSSGGGSGPLYPSRPGSGVVHSGGAGAGLSRAYAAGAGGVPGSPGSMGSRPGTSQSSRNTRRG</sequence>
<dbReference type="Gene3D" id="2.130.10.10">
    <property type="entry name" value="YVTN repeat-like/Quinoprotein amine dehydrogenase"/>
    <property type="match status" value="2"/>
</dbReference>
<keyword evidence="7" id="KW-0966">Cell projection</keyword>
<feature type="region of interest" description="Disordered" evidence="12">
    <location>
        <begin position="1925"/>
        <end position="1954"/>
    </location>
</feature>
<dbReference type="InterPro" id="IPR001680">
    <property type="entry name" value="WD40_rpt"/>
</dbReference>
<feature type="compositionally biased region" description="Pro residues" evidence="12">
    <location>
        <begin position="1501"/>
        <end position="1516"/>
    </location>
</feature>
<evidence type="ECO:0000313" key="13">
    <source>
        <dbReference type="EMBL" id="KAG2484149.1"/>
    </source>
</evidence>
<feature type="compositionally biased region" description="Gly residues" evidence="12">
    <location>
        <begin position="1029"/>
        <end position="1044"/>
    </location>
</feature>
<evidence type="ECO:0000256" key="7">
    <source>
        <dbReference type="ARBA" id="ARBA00023273"/>
    </source>
</evidence>
<feature type="compositionally biased region" description="Low complexity" evidence="12">
    <location>
        <begin position="1798"/>
        <end position="1807"/>
    </location>
</feature>
<accession>A0A836BQV4</accession>